<proteinExistence type="predicted"/>
<reference evidence="1" key="1">
    <citation type="journal article" date="2020" name="Stud. Mycol.">
        <title>101 Dothideomycetes genomes: a test case for predicting lifestyles and emergence of pathogens.</title>
        <authorList>
            <person name="Haridas S."/>
            <person name="Albert R."/>
            <person name="Binder M."/>
            <person name="Bloem J."/>
            <person name="Labutti K."/>
            <person name="Salamov A."/>
            <person name="Andreopoulos B."/>
            <person name="Baker S."/>
            <person name="Barry K."/>
            <person name="Bills G."/>
            <person name="Bluhm B."/>
            <person name="Cannon C."/>
            <person name="Castanera R."/>
            <person name="Culley D."/>
            <person name="Daum C."/>
            <person name="Ezra D."/>
            <person name="Gonzalez J."/>
            <person name="Henrissat B."/>
            <person name="Kuo A."/>
            <person name="Liang C."/>
            <person name="Lipzen A."/>
            <person name="Lutzoni F."/>
            <person name="Magnuson J."/>
            <person name="Mondo S."/>
            <person name="Nolan M."/>
            <person name="Ohm R."/>
            <person name="Pangilinan J."/>
            <person name="Park H.-J."/>
            <person name="Ramirez L."/>
            <person name="Alfaro M."/>
            <person name="Sun H."/>
            <person name="Tritt A."/>
            <person name="Yoshinaga Y."/>
            <person name="Zwiers L.-H."/>
            <person name="Turgeon B."/>
            <person name="Goodwin S."/>
            <person name="Spatafora J."/>
            <person name="Crous P."/>
            <person name="Grigoriev I."/>
        </authorList>
    </citation>
    <scope>NUCLEOTIDE SEQUENCE</scope>
    <source>
        <strain evidence="1">ATCC 74209</strain>
    </source>
</reference>
<organism evidence="1 2">
    <name type="scientific">Delitschia confertaspora ATCC 74209</name>
    <dbReference type="NCBI Taxonomy" id="1513339"/>
    <lineage>
        <taxon>Eukaryota</taxon>
        <taxon>Fungi</taxon>
        <taxon>Dikarya</taxon>
        <taxon>Ascomycota</taxon>
        <taxon>Pezizomycotina</taxon>
        <taxon>Dothideomycetes</taxon>
        <taxon>Pleosporomycetidae</taxon>
        <taxon>Pleosporales</taxon>
        <taxon>Delitschiaceae</taxon>
        <taxon>Delitschia</taxon>
    </lineage>
</organism>
<protein>
    <submittedName>
        <fullName evidence="1">Uncharacterized protein</fullName>
    </submittedName>
</protein>
<dbReference type="AlphaFoldDB" id="A0A9P4MVQ9"/>
<dbReference type="EMBL" id="ML994159">
    <property type="protein sequence ID" value="KAF2198245.1"/>
    <property type="molecule type" value="Genomic_DNA"/>
</dbReference>
<dbReference type="PANTHER" id="PTHR37852:SF1">
    <property type="entry name" value="HIG1 DOMAIN-CONTAINING PROTEIN"/>
    <property type="match status" value="1"/>
</dbReference>
<dbReference type="PANTHER" id="PTHR37852">
    <property type="entry name" value="YALI0B21208P"/>
    <property type="match status" value="1"/>
</dbReference>
<keyword evidence="2" id="KW-1185">Reference proteome</keyword>
<dbReference type="OrthoDB" id="5584028at2759"/>
<evidence type="ECO:0000313" key="2">
    <source>
        <dbReference type="Proteomes" id="UP000799536"/>
    </source>
</evidence>
<gene>
    <name evidence="1" type="ORF">GQ43DRAFT_443525</name>
</gene>
<accession>A0A9P4MVQ9</accession>
<sequence length="208" mass="23533">MPFDQRLLLADPLAFLCGFSLGSANAGRMAALRFRAENAHRLPYTQPGWYLYHKSKNYYRMRAGIQEGMRKGTFLMAWATVFFLIEESVDVFRGTWRAGRTLNEMEGVDELDLGRMAGEVERSRDFWSTGVAGIVTGGLWSAWSHFPAQDAARTMRLGLVGGLAYGLLQDGLMYLRAKKVGYDAEPWYRRGAKNLKNQENSEQAEEKS</sequence>
<dbReference type="Proteomes" id="UP000799536">
    <property type="component" value="Unassembled WGS sequence"/>
</dbReference>
<comment type="caution">
    <text evidence="1">The sequence shown here is derived from an EMBL/GenBank/DDBJ whole genome shotgun (WGS) entry which is preliminary data.</text>
</comment>
<evidence type="ECO:0000313" key="1">
    <source>
        <dbReference type="EMBL" id="KAF2198245.1"/>
    </source>
</evidence>
<name>A0A9P4MVQ9_9PLEO</name>